<evidence type="ECO:0000256" key="7">
    <source>
        <dbReference type="ARBA" id="ARBA00022697"/>
    </source>
</evidence>
<dbReference type="InterPro" id="IPR011147">
    <property type="entry name" value="Bifunc_Aspkin/hSer_DH"/>
</dbReference>
<dbReference type="InterPro" id="IPR005106">
    <property type="entry name" value="Asp/hSer_DH_NAD-bd"/>
</dbReference>
<comment type="catalytic activity">
    <reaction evidence="11">
        <text>L-homoserine + NADP(+) = L-aspartate 4-semialdehyde + NADPH + H(+)</text>
        <dbReference type="Rhea" id="RHEA:15761"/>
        <dbReference type="ChEBI" id="CHEBI:15378"/>
        <dbReference type="ChEBI" id="CHEBI:57476"/>
        <dbReference type="ChEBI" id="CHEBI:57783"/>
        <dbReference type="ChEBI" id="CHEBI:58349"/>
        <dbReference type="ChEBI" id="CHEBI:537519"/>
        <dbReference type="EC" id="1.1.1.3"/>
    </reaction>
    <physiologicalReaction direction="right-to-left" evidence="11">
        <dbReference type="Rhea" id="RHEA:15763"/>
    </physiologicalReaction>
</comment>
<evidence type="ECO:0000259" key="13">
    <source>
        <dbReference type="Pfam" id="PF00742"/>
    </source>
</evidence>
<evidence type="ECO:0000256" key="12">
    <source>
        <dbReference type="PIRNR" id="PIRNR036497"/>
    </source>
</evidence>
<evidence type="ECO:0000256" key="8">
    <source>
        <dbReference type="ARBA" id="ARBA00022857"/>
    </source>
</evidence>
<evidence type="ECO:0000256" key="2">
    <source>
        <dbReference type="ARBA" id="ARBA00005056"/>
    </source>
</evidence>
<dbReference type="SUPFAM" id="SSF55347">
    <property type="entry name" value="Glyceraldehyde-3-phosphate dehydrogenase-like, C-terminal domain"/>
    <property type="match status" value="1"/>
</dbReference>
<keyword evidence="10 12" id="KW-0486">Methionine biosynthesis</keyword>
<evidence type="ECO:0000256" key="11">
    <source>
        <dbReference type="ARBA" id="ARBA00048841"/>
    </source>
</evidence>
<reference evidence="16" key="1">
    <citation type="journal article" date="2019" name="Int. J. Syst. Evol. Microbiol.">
        <title>The Global Catalogue of Microorganisms (GCM) 10K type strain sequencing project: providing services to taxonomists for standard genome sequencing and annotation.</title>
        <authorList>
            <consortium name="The Broad Institute Genomics Platform"/>
            <consortium name="The Broad Institute Genome Sequencing Center for Infectious Disease"/>
            <person name="Wu L."/>
            <person name="Ma J."/>
        </authorList>
    </citation>
    <scope>NUCLEOTIDE SEQUENCE [LARGE SCALE GENOMIC DNA]</scope>
    <source>
        <strain evidence="16">CGMCC 1.12811</strain>
    </source>
</reference>
<accession>A0ABQ1HQ21</accession>
<evidence type="ECO:0000256" key="1">
    <source>
        <dbReference type="ARBA" id="ARBA00001920"/>
    </source>
</evidence>
<keyword evidence="7 12" id="KW-0791">Threonine biosynthesis</keyword>
<keyword evidence="8 12" id="KW-0521">NADP</keyword>
<dbReference type="SUPFAM" id="SSF51735">
    <property type="entry name" value="NAD(P)-binding Rossmann-fold domains"/>
    <property type="match status" value="1"/>
</dbReference>
<dbReference type="EMBL" id="BMGA01000007">
    <property type="protein sequence ID" value="GGA83822.1"/>
    <property type="molecule type" value="Genomic_DNA"/>
</dbReference>
<evidence type="ECO:0000256" key="5">
    <source>
        <dbReference type="ARBA" id="ARBA00013213"/>
    </source>
</evidence>
<evidence type="ECO:0000256" key="6">
    <source>
        <dbReference type="ARBA" id="ARBA00022605"/>
    </source>
</evidence>
<dbReference type="PANTHER" id="PTHR43070">
    <property type="match status" value="1"/>
</dbReference>
<dbReference type="EC" id="1.1.1.3" evidence="5 12"/>
<evidence type="ECO:0000256" key="4">
    <source>
        <dbReference type="ARBA" id="ARBA00006753"/>
    </source>
</evidence>
<gene>
    <name evidence="15" type="ORF">GCM10008015_25800</name>
</gene>
<evidence type="ECO:0000313" key="15">
    <source>
        <dbReference type="EMBL" id="GGA83822.1"/>
    </source>
</evidence>
<comment type="similarity">
    <text evidence="4 12">Belongs to the homoserine dehydrogenase family.</text>
</comment>
<feature type="domain" description="Aspartate/homoserine dehydrogenase NAD-binding" evidence="14">
    <location>
        <begin position="28"/>
        <end position="162"/>
    </location>
</feature>
<evidence type="ECO:0000259" key="14">
    <source>
        <dbReference type="Pfam" id="PF03447"/>
    </source>
</evidence>
<dbReference type="InterPro" id="IPR022697">
    <property type="entry name" value="HDH_short"/>
</dbReference>
<dbReference type="Pfam" id="PF00742">
    <property type="entry name" value="Homoserine_dh"/>
    <property type="match status" value="1"/>
</dbReference>
<dbReference type="Gene3D" id="3.40.50.720">
    <property type="entry name" value="NAD(P)-binding Rossmann-like Domain"/>
    <property type="match status" value="1"/>
</dbReference>
<dbReference type="Pfam" id="PF03447">
    <property type="entry name" value="NAD_binding_3"/>
    <property type="match status" value="1"/>
</dbReference>
<comment type="pathway">
    <text evidence="3">Amino-acid biosynthesis; L-methionine biosynthesis via de novo pathway; L-homoserine from L-aspartate: step 3/3.</text>
</comment>
<proteinExistence type="inferred from homology"/>
<dbReference type="Gene3D" id="3.30.360.10">
    <property type="entry name" value="Dihydrodipicolinate Reductase, domain 2"/>
    <property type="match status" value="1"/>
</dbReference>
<comment type="caution">
    <text evidence="15">The sequence shown here is derived from an EMBL/GenBank/DDBJ whole genome shotgun (WGS) entry which is preliminary data.</text>
</comment>
<dbReference type="InterPro" id="IPR036291">
    <property type="entry name" value="NAD(P)-bd_dom_sf"/>
</dbReference>
<dbReference type="InterPro" id="IPR001342">
    <property type="entry name" value="HDH_cat"/>
</dbReference>
<keyword evidence="9 12" id="KW-0560">Oxidoreductase</keyword>
<keyword evidence="6 12" id="KW-0028">Amino-acid biosynthesis</keyword>
<sequence>MVEGSYKKTVINKRENMSATRVNVILFGVGNIGSELLSQVIESQRFFLEKRNIDLRFPIITNSTIAFFEEEGMKNKWEADFTKWAVPYQFQDILDYVRKKKLDNLIAVDATASSEIIKNYIPLIQNGFNIVAANKKANTLHIDFYKELRRVLKKHDKEFLYEATVGAGLPVIKTIRDLHFSGEKITKIRGVFSGSLSYIFNRFSNEEEYFSAILKDAEKLGLTEPDSREDLAGNDVARKLLILAREIENEFDFSDVKIVSLLLPNLNENSSKADYARNKSLLDKPFRLAKLAQAENNVLRYVAELDITKKKLEVKPVSVSRDSVIGQLKGADNLVEIYTKNNITPIVIQGAGAGRQVTARRVLSDILELAEKIKIKETVLELI</sequence>
<dbReference type="PIRSF" id="PIRSF036497">
    <property type="entry name" value="HDH_short"/>
    <property type="match status" value="1"/>
</dbReference>
<evidence type="ECO:0000256" key="3">
    <source>
        <dbReference type="ARBA" id="ARBA00005062"/>
    </source>
</evidence>
<keyword evidence="16" id="KW-1185">Reference proteome</keyword>
<organism evidence="15 16">
    <name type="scientific">Flavobacterium palustre</name>
    <dbReference type="NCBI Taxonomy" id="1476463"/>
    <lineage>
        <taxon>Bacteria</taxon>
        <taxon>Pseudomonadati</taxon>
        <taxon>Bacteroidota</taxon>
        <taxon>Flavobacteriia</taxon>
        <taxon>Flavobacteriales</taxon>
        <taxon>Flavobacteriaceae</taxon>
        <taxon>Flavobacterium</taxon>
    </lineage>
</organism>
<protein>
    <recommendedName>
        <fullName evidence="5 12">Homoserine dehydrogenase</fullName>
        <shortName evidence="12">HDH</shortName>
        <ecNumber evidence="5 12">1.1.1.3</ecNumber>
    </recommendedName>
</protein>
<evidence type="ECO:0000313" key="16">
    <source>
        <dbReference type="Proteomes" id="UP000658793"/>
    </source>
</evidence>
<evidence type="ECO:0000256" key="9">
    <source>
        <dbReference type="ARBA" id="ARBA00023002"/>
    </source>
</evidence>
<evidence type="ECO:0000256" key="10">
    <source>
        <dbReference type="ARBA" id="ARBA00023167"/>
    </source>
</evidence>
<dbReference type="Proteomes" id="UP000658793">
    <property type="component" value="Unassembled WGS sequence"/>
</dbReference>
<name>A0ABQ1HQ21_9FLAO</name>
<comment type="cofactor">
    <cofactor evidence="1">
        <name>a metal cation</name>
        <dbReference type="ChEBI" id="CHEBI:25213"/>
    </cofactor>
</comment>
<feature type="domain" description="Homoserine dehydrogenase catalytic" evidence="13">
    <location>
        <begin position="170"/>
        <end position="367"/>
    </location>
</feature>
<comment type="pathway">
    <text evidence="2">Amino-acid biosynthesis; L-threonine biosynthesis; L-threonine from L-aspartate: step 3/5.</text>
</comment>
<dbReference type="PANTHER" id="PTHR43070:SF3">
    <property type="entry name" value="HOMOSERINE DEHYDROGENASE"/>
    <property type="match status" value="1"/>
</dbReference>